<dbReference type="Proteomes" id="UP000531561">
    <property type="component" value="Unassembled WGS sequence"/>
</dbReference>
<evidence type="ECO:0000313" key="3">
    <source>
        <dbReference type="Proteomes" id="UP000531561"/>
    </source>
</evidence>
<comment type="caution">
    <text evidence="2">The sequence shown here is derived from an EMBL/GenBank/DDBJ whole genome shotgun (WGS) entry which is preliminary data.</text>
</comment>
<accession>A0A8H6AJ57</accession>
<organism evidence="2 3">
    <name type="scientific">Botrytis fragariae</name>
    <dbReference type="NCBI Taxonomy" id="1964551"/>
    <lineage>
        <taxon>Eukaryota</taxon>
        <taxon>Fungi</taxon>
        <taxon>Dikarya</taxon>
        <taxon>Ascomycota</taxon>
        <taxon>Pezizomycotina</taxon>
        <taxon>Leotiomycetes</taxon>
        <taxon>Helotiales</taxon>
        <taxon>Sclerotiniaceae</taxon>
        <taxon>Botrytis</taxon>
    </lineage>
</organism>
<evidence type="ECO:0000313" key="2">
    <source>
        <dbReference type="EMBL" id="KAF5868213.1"/>
    </source>
</evidence>
<sequence>MYDVVSSFSNYAVAQSHPRLAFFLSFHSWNDSQPYSNFSDASRRRDVTGQRVIHPVSVVFVRPEESPCEHGGKHDHAEGNDGNVFRKHLKIEDGIRSVVGDDKKDGESSRHIYSDDWDCS</sequence>
<feature type="region of interest" description="Disordered" evidence="1">
    <location>
        <begin position="64"/>
        <end position="83"/>
    </location>
</feature>
<proteinExistence type="predicted"/>
<dbReference type="AlphaFoldDB" id="A0A8H6AJ57"/>
<gene>
    <name evidence="2" type="ORF">Bfra_007410</name>
</gene>
<protein>
    <submittedName>
        <fullName evidence="2">Uncharacterized protein</fullName>
    </submittedName>
</protein>
<feature type="compositionally biased region" description="Basic and acidic residues" evidence="1">
    <location>
        <begin position="96"/>
        <end position="114"/>
    </location>
</feature>
<dbReference type="EMBL" id="JABFCT010000026">
    <property type="protein sequence ID" value="KAF5868213.1"/>
    <property type="molecule type" value="Genomic_DNA"/>
</dbReference>
<reference evidence="2 3" key="1">
    <citation type="journal article" date="2020" name="Phytopathology">
        <title>A high-quality genome resource of Botrytis fragariae, a new and rapidly spreading fungal pathogen causing strawberry gray mold in the U.S.A.</title>
        <authorList>
            <person name="Wu Y."/>
            <person name="Saski C.A."/>
            <person name="Schnabel G."/>
            <person name="Xiao S."/>
            <person name="Hu M."/>
        </authorList>
    </citation>
    <scope>NUCLEOTIDE SEQUENCE [LARGE SCALE GENOMIC DNA]</scope>
    <source>
        <strain evidence="2 3">BVB16</strain>
    </source>
</reference>
<feature type="compositionally biased region" description="Basic and acidic residues" evidence="1">
    <location>
        <begin position="64"/>
        <end position="79"/>
    </location>
</feature>
<name>A0A8H6AJ57_9HELO</name>
<evidence type="ECO:0000256" key="1">
    <source>
        <dbReference type="SAM" id="MobiDB-lite"/>
    </source>
</evidence>
<dbReference type="GeneID" id="59261474"/>
<dbReference type="RefSeq" id="XP_037187162.1">
    <property type="nucleotide sequence ID" value="XM_037337782.1"/>
</dbReference>
<keyword evidence="3" id="KW-1185">Reference proteome</keyword>
<feature type="region of interest" description="Disordered" evidence="1">
    <location>
        <begin position="96"/>
        <end position="120"/>
    </location>
</feature>